<protein>
    <submittedName>
        <fullName evidence="9">NADPH-dependent 2,4-dienoyl-CoA reductase/sulfur reductase-like enzyme</fullName>
    </submittedName>
</protein>
<dbReference type="InterPro" id="IPR050260">
    <property type="entry name" value="FAD-bd_OxRdtase"/>
</dbReference>
<dbReference type="Pfam" id="PF07992">
    <property type="entry name" value="Pyr_redox_2"/>
    <property type="match status" value="1"/>
</dbReference>
<comment type="caution">
    <text evidence="9">The sequence shown here is derived from an EMBL/GenBank/DDBJ whole genome shotgun (WGS) entry which is preliminary data.</text>
</comment>
<keyword evidence="6" id="KW-0676">Redox-active center</keyword>
<dbReference type="PANTHER" id="PTHR43429:SF1">
    <property type="entry name" value="NAD(P)H SULFUR OXIDOREDUCTASE (COA-DEPENDENT)"/>
    <property type="match status" value="1"/>
</dbReference>
<evidence type="ECO:0000256" key="3">
    <source>
        <dbReference type="ARBA" id="ARBA00022630"/>
    </source>
</evidence>
<feature type="domain" description="FAD/NAD(P)-binding" evidence="8">
    <location>
        <begin position="5"/>
        <end position="292"/>
    </location>
</feature>
<evidence type="ECO:0000256" key="4">
    <source>
        <dbReference type="ARBA" id="ARBA00022827"/>
    </source>
</evidence>
<keyword evidence="4" id="KW-0274">FAD</keyword>
<evidence type="ECO:0000259" key="8">
    <source>
        <dbReference type="Pfam" id="PF07992"/>
    </source>
</evidence>
<name>A0A2T0WLB0_9BACT</name>
<dbReference type="SUPFAM" id="SSF55424">
    <property type="entry name" value="FAD/NAD-linked reductases, dimerisation (C-terminal) domain"/>
    <property type="match status" value="1"/>
</dbReference>
<dbReference type="RefSeq" id="WP_106133758.1">
    <property type="nucleotide sequence ID" value="NZ_PVTR01000006.1"/>
</dbReference>
<evidence type="ECO:0000313" key="9">
    <source>
        <dbReference type="EMBL" id="PRY87465.1"/>
    </source>
</evidence>
<keyword evidence="5" id="KW-0560">Oxidoreductase</keyword>
<dbReference type="GO" id="GO:0016491">
    <property type="term" value="F:oxidoreductase activity"/>
    <property type="evidence" value="ECO:0007669"/>
    <property type="project" value="UniProtKB-KW"/>
</dbReference>
<evidence type="ECO:0000259" key="7">
    <source>
        <dbReference type="Pfam" id="PF02852"/>
    </source>
</evidence>
<dbReference type="Proteomes" id="UP000238157">
    <property type="component" value="Unassembled WGS sequence"/>
</dbReference>
<dbReference type="SUPFAM" id="SSF51905">
    <property type="entry name" value="FAD/NAD(P)-binding domain"/>
    <property type="match status" value="1"/>
</dbReference>
<evidence type="ECO:0000256" key="5">
    <source>
        <dbReference type="ARBA" id="ARBA00023002"/>
    </source>
</evidence>
<feature type="domain" description="Pyridine nucleotide-disulphide oxidoreductase dimerisation" evidence="7">
    <location>
        <begin position="333"/>
        <end position="436"/>
    </location>
</feature>
<gene>
    <name evidence="9" type="ORF">CLW00_10684</name>
</gene>
<evidence type="ECO:0000313" key="10">
    <source>
        <dbReference type="Proteomes" id="UP000238157"/>
    </source>
</evidence>
<dbReference type="PRINTS" id="PR00411">
    <property type="entry name" value="PNDRDTASEI"/>
</dbReference>
<keyword evidence="3" id="KW-0285">Flavoprotein</keyword>
<dbReference type="InterPro" id="IPR036188">
    <property type="entry name" value="FAD/NAD-bd_sf"/>
</dbReference>
<dbReference type="PRINTS" id="PR00368">
    <property type="entry name" value="FADPNR"/>
</dbReference>
<dbReference type="Gene3D" id="3.50.50.60">
    <property type="entry name" value="FAD/NAD(P)-binding domain"/>
    <property type="match status" value="2"/>
</dbReference>
<accession>A0A2T0WLB0</accession>
<dbReference type="PANTHER" id="PTHR43429">
    <property type="entry name" value="PYRIDINE NUCLEOTIDE-DISULFIDE OXIDOREDUCTASE DOMAIN-CONTAINING"/>
    <property type="match status" value="1"/>
</dbReference>
<dbReference type="OrthoDB" id="9792592at2"/>
<dbReference type="InterPro" id="IPR016156">
    <property type="entry name" value="FAD/NAD-linked_Rdtase_dimer_sf"/>
</dbReference>
<keyword evidence="10" id="KW-1185">Reference proteome</keyword>
<evidence type="ECO:0000256" key="2">
    <source>
        <dbReference type="ARBA" id="ARBA00009130"/>
    </source>
</evidence>
<organism evidence="9 10">
    <name type="scientific">Mongoliibacter ruber</name>
    <dbReference type="NCBI Taxonomy" id="1750599"/>
    <lineage>
        <taxon>Bacteria</taxon>
        <taxon>Pseudomonadati</taxon>
        <taxon>Bacteroidota</taxon>
        <taxon>Cytophagia</taxon>
        <taxon>Cytophagales</taxon>
        <taxon>Cyclobacteriaceae</taxon>
        <taxon>Mongoliibacter</taxon>
    </lineage>
</organism>
<dbReference type="Pfam" id="PF02852">
    <property type="entry name" value="Pyr_redox_dim"/>
    <property type="match status" value="1"/>
</dbReference>
<evidence type="ECO:0000256" key="6">
    <source>
        <dbReference type="ARBA" id="ARBA00023284"/>
    </source>
</evidence>
<dbReference type="EMBL" id="PVTR01000006">
    <property type="protein sequence ID" value="PRY87465.1"/>
    <property type="molecule type" value="Genomic_DNA"/>
</dbReference>
<dbReference type="InterPro" id="IPR004099">
    <property type="entry name" value="Pyr_nucl-diS_OxRdtase_dimer"/>
</dbReference>
<dbReference type="AlphaFoldDB" id="A0A2T0WLB0"/>
<comment type="cofactor">
    <cofactor evidence="1">
        <name>FAD</name>
        <dbReference type="ChEBI" id="CHEBI:57692"/>
    </cofactor>
</comment>
<comment type="similarity">
    <text evidence="2">Belongs to the class-III pyridine nucleotide-disulfide oxidoreductase family.</text>
</comment>
<proteinExistence type="inferred from homology"/>
<sequence>MSKTKVIVIGGDAAGMSAASKIRRSHEDWEIVVYEKSPHTSYSACGMPYYIAGKVSSEEDLVARSPETFRDKYNIKAHTFHEVIQVDPPQQKVLVKNLQTEESFWDSYDKLLIATGASPKKPALPAVDSDGVFCLSTLQSGINTFEYIKKHKPKKAVIVGGGYLGVEMAEALLEKGLNVTLIDRNHYIMKTLDQDMSEDICGLMKKKGITLLLSENLTAFEANESGKVTCILTDKRKIEAELVILGMGVTPNSELAKLAGIKLCDTAAIQVNDRMETSAPNVWAAGDCASSYHILKKKHQFIALGTIANKHGLIAGSNMSEETLSFPGVIGTAITKFLELEISRTGLSETEAKALEIDYETATIKSSNFAGYYPESGEIKVKLLVEKGSRRIIGGQIIGQKGSGKRIDCIAACIMGKQTAFDLAMMDLAYVPPLSTVWDPIQIAARRLM</sequence>
<reference evidence="9 10" key="1">
    <citation type="submission" date="2018-03" db="EMBL/GenBank/DDBJ databases">
        <title>Genomic Encyclopedia of Archaeal and Bacterial Type Strains, Phase II (KMG-II): from individual species to whole genera.</title>
        <authorList>
            <person name="Goeker M."/>
        </authorList>
    </citation>
    <scope>NUCLEOTIDE SEQUENCE [LARGE SCALE GENOMIC DNA]</scope>
    <source>
        <strain evidence="9 10">DSM 27929</strain>
    </source>
</reference>
<evidence type="ECO:0000256" key="1">
    <source>
        <dbReference type="ARBA" id="ARBA00001974"/>
    </source>
</evidence>
<dbReference type="InterPro" id="IPR023753">
    <property type="entry name" value="FAD/NAD-binding_dom"/>
</dbReference>